<dbReference type="InterPro" id="IPR029068">
    <property type="entry name" value="Glyas_Bleomycin-R_OHBP_Dase"/>
</dbReference>
<dbReference type="InterPro" id="IPR037523">
    <property type="entry name" value="VOC_core"/>
</dbReference>
<keyword evidence="4" id="KW-1185">Reference proteome</keyword>
<dbReference type="EMBL" id="JAAGWF010000002">
    <property type="protein sequence ID" value="NEK56343.1"/>
    <property type="molecule type" value="Genomic_DNA"/>
</dbReference>
<evidence type="ECO:0000313" key="3">
    <source>
        <dbReference type="EMBL" id="NEK56343.1"/>
    </source>
</evidence>
<accession>A0A7K3VW76</accession>
<feature type="domain" description="VOC" evidence="2">
    <location>
        <begin position="9"/>
        <end position="121"/>
    </location>
</feature>
<gene>
    <name evidence="3" type="ORF">GCU56_00455</name>
</gene>
<keyword evidence="3" id="KW-0560">Oxidoreductase</keyword>
<organism evidence="3 4">
    <name type="scientific">Geodermatophilus sabuli</name>
    <dbReference type="NCBI Taxonomy" id="1564158"/>
    <lineage>
        <taxon>Bacteria</taxon>
        <taxon>Bacillati</taxon>
        <taxon>Actinomycetota</taxon>
        <taxon>Actinomycetes</taxon>
        <taxon>Geodermatophilales</taxon>
        <taxon>Geodermatophilaceae</taxon>
        <taxon>Geodermatophilus</taxon>
    </lineage>
</organism>
<dbReference type="Proteomes" id="UP000470246">
    <property type="component" value="Unassembled WGS sequence"/>
</dbReference>
<keyword evidence="3" id="KW-0223">Dioxygenase</keyword>
<proteinExistence type="predicted"/>
<name>A0A7K3VW76_9ACTN</name>
<evidence type="ECO:0000256" key="1">
    <source>
        <dbReference type="SAM" id="MobiDB-lite"/>
    </source>
</evidence>
<feature type="region of interest" description="Disordered" evidence="1">
    <location>
        <begin position="309"/>
        <end position="336"/>
    </location>
</feature>
<reference evidence="3 4" key="1">
    <citation type="submission" date="2020-02" db="EMBL/GenBank/DDBJ databases">
        <title>Geodermatophilus sabuli CPCC 205279 I12A-02694.</title>
        <authorList>
            <person name="Jiang Z."/>
        </authorList>
    </citation>
    <scope>NUCLEOTIDE SEQUENCE [LARGE SCALE GENOMIC DNA]</scope>
    <source>
        <strain evidence="3 4">I12A-02694</strain>
    </source>
</reference>
<dbReference type="InterPro" id="IPR004360">
    <property type="entry name" value="Glyas_Fos-R_dOase_dom"/>
</dbReference>
<evidence type="ECO:0000313" key="4">
    <source>
        <dbReference type="Proteomes" id="UP000470246"/>
    </source>
</evidence>
<protein>
    <submittedName>
        <fullName evidence="3">Catechol 2,3-dioxygenase</fullName>
    </submittedName>
</protein>
<comment type="caution">
    <text evidence="3">The sequence shown here is derived from an EMBL/GenBank/DDBJ whole genome shotgun (WGS) entry which is preliminary data.</text>
</comment>
<dbReference type="PROSITE" id="PS51819">
    <property type="entry name" value="VOC"/>
    <property type="match status" value="2"/>
</dbReference>
<dbReference type="SUPFAM" id="SSF54593">
    <property type="entry name" value="Glyoxalase/Bleomycin resistance protein/Dihydroxybiphenyl dioxygenase"/>
    <property type="match status" value="1"/>
</dbReference>
<dbReference type="InterPro" id="IPR050383">
    <property type="entry name" value="GlyoxalaseI/FosfomycinResist"/>
</dbReference>
<dbReference type="RefSeq" id="WP_163479538.1">
    <property type="nucleotide sequence ID" value="NZ_JAAGWF010000002.1"/>
</dbReference>
<feature type="domain" description="VOC" evidence="2">
    <location>
        <begin position="151"/>
        <end position="272"/>
    </location>
</feature>
<dbReference type="Gene3D" id="3.10.180.10">
    <property type="entry name" value="2,3-Dihydroxybiphenyl 1,2-Dioxygenase, domain 1"/>
    <property type="match status" value="2"/>
</dbReference>
<dbReference type="AlphaFoldDB" id="A0A7K3VW76"/>
<dbReference type="Pfam" id="PF00903">
    <property type="entry name" value="Glyoxalase"/>
    <property type="match status" value="2"/>
</dbReference>
<dbReference type="PANTHER" id="PTHR21366:SF19">
    <property type="entry name" value="METAPYROCATECHASE"/>
    <property type="match status" value="1"/>
</dbReference>
<dbReference type="PANTHER" id="PTHR21366">
    <property type="entry name" value="GLYOXALASE FAMILY PROTEIN"/>
    <property type="match status" value="1"/>
</dbReference>
<evidence type="ECO:0000259" key="2">
    <source>
        <dbReference type="PROSITE" id="PS51819"/>
    </source>
</evidence>
<sequence>MPPLHDVAHLAHVELLTHKPEECLDFYVNYLGMTENGSSGDSVFLRAWDDYENTTIKLTAAHQPGVGRTNFRAGTPESLQRRVEAIEKTGLGKGWQDGDPGYGPVYVFTDPDGHEMGLYYETEWYRPEGRLKPALKNQAQAYPGRGVSVRRIDHINYLGVTPVENRDFFVDTLGAMITEQIVLNDGTIAGTWTTFTNKGYDVVWTKDNTGTSGRLHHLSFAVDSRDDVIRAADLALEHGVHIETGPHKHTIQQSFFLYVWDPAGNRIELDNPAARLVFAPDWQPVDWSEAERAKGQAWGLKTIDTFHTHGTPPVGENLADELAGRPRAAGSGGSAG</sequence>
<dbReference type="GO" id="GO:0051213">
    <property type="term" value="F:dioxygenase activity"/>
    <property type="evidence" value="ECO:0007669"/>
    <property type="project" value="UniProtKB-KW"/>
</dbReference>